<dbReference type="AlphaFoldDB" id="A0A081CG39"/>
<dbReference type="RefSeq" id="XP_014656298.1">
    <property type="nucleotide sequence ID" value="XM_014800812.1"/>
</dbReference>
<dbReference type="EMBL" id="DF830076">
    <property type="protein sequence ID" value="GAK65635.1"/>
    <property type="molecule type" value="Genomic_DNA"/>
</dbReference>
<dbReference type="GeneID" id="26304593"/>
<evidence type="ECO:0000313" key="2">
    <source>
        <dbReference type="Proteomes" id="UP000053758"/>
    </source>
</evidence>
<reference evidence="1" key="1">
    <citation type="submission" date="2014-07" db="EMBL/GenBank/DDBJ databases">
        <title>Draft genome sequence of the yeast Pseudozyma antarctica JCM 10317 known as a producer of lipase B which used in a wide range of industrial applications.</title>
        <authorList>
            <person name="Morita T."/>
            <person name="Saika A."/>
            <person name="Koike H."/>
        </authorList>
    </citation>
    <scope>NUCLEOTIDE SEQUENCE</scope>
    <source>
        <strain evidence="1">JCM 10317</strain>
    </source>
</reference>
<evidence type="ECO:0000313" key="1">
    <source>
        <dbReference type="EMBL" id="GAK65635.1"/>
    </source>
</evidence>
<name>A0A081CG39_PSEA2</name>
<dbReference type="HOGENOM" id="CLU_1660495_0_0_1"/>
<gene>
    <name evidence="1" type="ORF">PAN0_009c3853</name>
</gene>
<organism evidence="1">
    <name type="scientific">Pseudozyma antarctica</name>
    <name type="common">Yeast</name>
    <name type="synonym">Candida antarctica</name>
    <dbReference type="NCBI Taxonomy" id="84753"/>
    <lineage>
        <taxon>Eukaryota</taxon>
        <taxon>Fungi</taxon>
        <taxon>Dikarya</taxon>
        <taxon>Basidiomycota</taxon>
        <taxon>Ustilaginomycotina</taxon>
        <taxon>Ustilaginomycetes</taxon>
        <taxon>Ustilaginales</taxon>
        <taxon>Ustilaginaceae</taxon>
        <taxon>Moesziomyces</taxon>
    </lineage>
</organism>
<keyword evidence="2" id="KW-1185">Reference proteome</keyword>
<dbReference type="Proteomes" id="UP000053758">
    <property type="component" value="Unassembled WGS sequence"/>
</dbReference>
<accession>A0A081CG39</accession>
<proteinExistence type="predicted"/>
<protein>
    <submittedName>
        <fullName evidence="1">Uncharacterized protein</fullName>
    </submittedName>
</protein>
<sequence length="159" mass="18018">MVQCREACFATRLRPLTLADFELHYCLSNATTILDMVYYMPLNVGRAVYSRRDRWQRQICNLLTDTSVADPSCSKRSKWRLVRSKTYGCNVPYCTQSKQGLAAILAHLAECHRLPVVRCAGELVYGGFKQDERIYEFDSEASADDGLLRLAGHSAELTD</sequence>